<evidence type="ECO:0000313" key="2">
    <source>
        <dbReference type="Proteomes" id="UP000004088"/>
    </source>
</evidence>
<proteinExistence type="predicted"/>
<name>F0F2B4_9NEIS</name>
<keyword evidence="2" id="KW-1185">Reference proteome</keyword>
<protein>
    <submittedName>
        <fullName evidence="1">Uncharacterized protein</fullName>
    </submittedName>
</protein>
<evidence type="ECO:0000313" key="1">
    <source>
        <dbReference type="EMBL" id="EGC16414.1"/>
    </source>
</evidence>
<organism evidence="1 2">
    <name type="scientific">Kingella denitrificans ATCC 33394</name>
    <dbReference type="NCBI Taxonomy" id="888741"/>
    <lineage>
        <taxon>Bacteria</taxon>
        <taxon>Pseudomonadati</taxon>
        <taxon>Pseudomonadota</taxon>
        <taxon>Betaproteobacteria</taxon>
        <taxon>Neisseriales</taxon>
        <taxon>Neisseriaceae</taxon>
        <taxon>Kingella</taxon>
    </lineage>
</organism>
<accession>F0F2B4</accession>
<dbReference type="EMBL" id="AEWV01000042">
    <property type="protein sequence ID" value="EGC16414.1"/>
    <property type="molecule type" value="Genomic_DNA"/>
</dbReference>
<sequence>MSNTKLTLRDLPDLSDWSLAPLLTLEQAALLWGGIDPAFSSYDNVGKEHHEQCRRAIIAMQAFLGGIVLKTLQVHELFLIGEDGWQNSYSYRANQAKDEFSIRDIDPKRTTVQKMVLIAWAQKEDCLTLKQDLIKRERQMRGASDTERRIETQRQPESTEKPIIQLLDYTPKHPTPEYQVATEVIKEFYDPIPEGGKPPKALVIQEFIARRLKEITGVKPPENAITRIDALARSPDFKNQTKTKK</sequence>
<dbReference type="RefSeq" id="WP_003784444.1">
    <property type="nucleotide sequence ID" value="NZ_GL870929.1"/>
</dbReference>
<dbReference type="STRING" id="888741.HMPREF9098_2249"/>
<gene>
    <name evidence="1" type="ORF">HMPREF9098_2249</name>
</gene>
<comment type="caution">
    <text evidence="1">The sequence shown here is derived from an EMBL/GenBank/DDBJ whole genome shotgun (WGS) entry which is preliminary data.</text>
</comment>
<dbReference type="HOGENOM" id="CLU_1159860_0_0_4"/>
<dbReference type="AlphaFoldDB" id="F0F2B4"/>
<dbReference type="Proteomes" id="UP000004088">
    <property type="component" value="Unassembled WGS sequence"/>
</dbReference>
<reference evidence="1 2" key="1">
    <citation type="submission" date="2011-01" db="EMBL/GenBank/DDBJ databases">
        <authorList>
            <person name="Muzny D."/>
            <person name="Qin X."/>
            <person name="Deng J."/>
            <person name="Jiang H."/>
            <person name="Liu Y."/>
            <person name="Qu J."/>
            <person name="Song X.-Z."/>
            <person name="Zhang L."/>
            <person name="Thornton R."/>
            <person name="Coyle M."/>
            <person name="Francisco L."/>
            <person name="Jackson L."/>
            <person name="Javaid M."/>
            <person name="Korchina V."/>
            <person name="Kovar C."/>
            <person name="Mata R."/>
            <person name="Mathew T."/>
            <person name="Ngo R."/>
            <person name="Nguyen L."/>
            <person name="Nguyen N."/>
            <person name="Okwuonu G."/>
            <person name="Ongeri F."/>
            <person name="Pham C."/>
            <person name="Simmons D."/>
            <person name="Wilczek-Boney K."/>
            <person name="Hale W."/>
            <person name="Jakkamsetti A."/>
            <person name="Pham P."/>
            <person name="Ruth R."/>
            <person name="San Lucas F."/>
            <person name="Warren J."/>
            <person name="Zhang J."/>
            <person name="Zhao Z."/>
            <person name="Zhou C."/>
            <person name="Zhu D."/>
            <person name="Lee S."/>
            <person name="Bess C."/>
            <person name="Blankenburg K."/>
            <person name="Forbes L."/>
            <person name="Fu Q."/>
            <person name="Gubbala S."/>
            <person name="Hirani K."/>
            <person name="Jayaseelan J.C."/>
            <person name="Lara F."/>
            <person name="Munidasa M."/>
            <person name="Palculict T."/>
            <person name="Patil S."/>
            <person name="Pu L.-L."/>
            <person name="Saada N."/>
            <person name="Tang L."/>
            <person name="Weissenberger G."/>
            <person name="Zhu Y."/>
            <person name="Hemphill L."/>
            <person name="Shang Y."/>
            <person name="Youmans B."/>
            <person name="Ayvaz T."/>
            <person name="Ross M."/>
            <person name="Santibanez J."/>
            <person name="Aqrawi P."/>
            <person name="Gross S."/>
            <person name="Joshi V."/>
            <person name="Fowler G."/>
            <person name="Nazareth L."/>
            <person name="Reid J."/>
            <person name="Worley K."/>
            <person name="Petrosino J."/>
            <person name="Highlander S."/>
            <person name="Gibbs R."/>
        </authorList>
    </citation>
    <scope>NUCLEOTIDE SEQUENCE [LARGE SCALE GENOMIC DNA]</scope>
    <source>
        <strain evidence="1 2">ATCC 33394</strain>
    </source>
</reference>